<dbReference type="Proteomes" id="UP000198688">
    <property type="component" value="Chromosome I"/>
</dbReference>
<dbReference type="RefSeq" id="WP_172890672.1">
    <property type="nucleotide sequence ID" value="NZ_BOMJ01000003.1"/>
</dbReference>
<evidence type="ECO:0000313" key="2">
    <source>
        <dbReference type="Proteomes" id="UP000198688"/>
    </source>
</evidence>
<proteinExistence type="predicted"/>
<dbReference type="AlphaFoldDB" id="A0A1H2CUX7"/>
<dbReference type="EMBL" id="LT629758">
    <property type="protein sequence ID" value="SDT74283.1"/>
    <property type="molecule type" value="Genomic_DNA"/>
</dbReference>
<sequence>MSVKPVRLMGAHEIRIRLGGVSRQRAYQITSRSDFPTPIADLAQGKVWLIEDVETWMKAHRRDASEDDI</sequence>
<gene>
    <name evidence="1" type="ORF">SAMN04489716_6933</name>
</gene>
<accession>A0A1H2CUX7</accession>
<organism evidence="1 2">
    <name type="scientific">Actinoplanes derwentensis</name>
    <dbReference type="NCBI Taxonomy" id="113562"/>
    <lineage>
        <taxon>Bacteria</taxon>
        <taxon>Bacillati</taxon>
        <taxon>Actinomycetota</taxon>
        <taxon>Actinomycetes</taxon>
        <taxon>Micromonosporales</taxon>
        <taxon>Micromonosporaceae</taxon>
        <taxon>Actinoplanes</taxon>
    </lineage>
</organism>
<protein>
    <recommendedName>
        <fullName evidence="3">Prophage CP4-57 regulatory protein (AlpA)</fullName>
    </recommendedName>
</protein>
<reference evidence="1 2" key="1">
    <citation type="submission" date="2016-10" db="EMBL/GenBank/DDBJ databases">
        <authorList>
            <person name="de Groot N.N."/>
        </authorList>
    </citation>
    <scope>NUCLEOTIDE SEQUENCE [LARGE SCALE GENOMIC DNA]</scope>
    <source>
        <strain evidence="1 2">DSM 43941</strain>
    </source>
</reference>
<evidence type="ECO:0008006" key="3">
    <source>
        <dbReference type="Google" id="ProtNLM"/>
    </source>
</evidence>
<dbReference type="STRING" id="113562.SAMN04489716_6933"/>
<name>A0A1H2CUX7_9ACTN</name>
<keyword evidence="2" id="KW-1185">Reference proteome</keyword>
<evidence type="ECO:0000313" key="1">
    <source>
        <dbReference type="EMBL" id="SDT74283.1"/>
    </source>
</evidence>